<reference evidence="2" key="1">
    <citation type="submission" date="2017-08" db="EMBL/GenBank/DDBJ databases">
        <title>A dynamic microbial community with high functional redundancy inhabits the cold, oxic subseafloor aquifer.</title>
        <authorList>
            <person name="Tully B.J."/>
            <person name="Wheat C.G."/>
            <person name="Glazer B.T."/>
            <person name="Huber J.A."/>
        </authorList>
    </citation>
    <scope>NUCLEOTIDE SEQUENCE [LARGE SCALE GENOMIC DNA]</scope>
</reference>
<name>A0A2A4WZA7_9GAMM</name>
<dbReference type="AlphaFoldDB" id="A0A2A4WZA7"/>
<comment type="caution">
    <text evidence="1">The sequence shown here is derived from an EMBL/GenBank/DDBJ whole genome shotgun (WGS) entry which is preliminary data.</text>
</comment>
<dbReference type="Proteomes" id="UP000218767">
    <property type="component" value="Unassembled WGS sequence"/>
</dbReference>
<accession>A0A2A4WZA7</accession>
<evidence type="ECO:0008006" key="3">
    <source>
        <dbReference type="Google" id="ProtNLM"/>
    </source>
</evidence>
<dbReference type="SUPFAM" id="SSF47598">
    <property type="entry name" value="Ribbon-helix-helix"/>
    <property type="match status" value="1"/>
</dbReference>
<dbReference type="InterPro" id="IPR010985">
    <property type="entry name" value="Ribbon_hlx_hlx"/>
</dbReference>
<sequence>MPKNGIGGAPLFTIDLPSDIEKRLLVLAMHKGRTVQFCAREAILDYIDEVEERFLAVDRISEEESADGYDLLE</sequence>
<dbReference type="EMBL" id="NVUL01000081">
    <property type="protein sequence ID" value="PCI75159.1"/>
    <property type="molecule type" value="Genomic_DNA"/>
</dbReference>
<dbReference type="GO" id="GO:0006355">
    <property type="term" value="P:regulation of DNA-templated transcription"/>
    <property type="evidence" value="ECO:0007669"/>
    <property type="project" value="InterPro"/>
</dbReference>
<organism evidence="1 2">
    <name type="scientific">SAR86 cluster bacterium</name>
    <dbReference type="NCBI Taxonomy" id="2030880"/>
    <lineage>
        <taxon>Bacteria</taxon>
        <taxon>Pseudomonadati</taxon>
        <taxon>Pseudomonadota</taxon>
        <taxon>Gammaproteobacteria</taxon>
        <taxon>SAR86 cluster</taxon>
    </lineage>
</organism>
<evidence type="ECO:0000313" key="2">
    <source>
        <dbReference type="Proteomes" id="UP000218767"/>
    </source>
</evidence>
<proteinExistence type="predicted"/>
<protein>
    <recommendedName>
        <fullName evidence="3">CopG family transcriptional regulator</fullName>
    </recommendedName>
</protein>
<gene>
    <name evidence="1" type="ORF">COB20_13465</name>
</gene>
<evidence type="ECO:0000313" key="1">
    <source>
        <dbReference type="EMBL" id="PCI75159.1"/>
    </source>
</evidence>